<dbReference type="InterPro" id="IPR046867">
    <property type="entry name" value="AldOxase/xan_DH_MoCoBD2"/>
</dbReference>
<dbReference type="InterPro" id="IPR036683">
    <property type="entry name" value="CO_DH_flav_C_dom_sf"/>
</dbReference>
<dbReference type="Pfam" id="PF01315">
    <property type="entry name" value="Ald_Xan_dh_C"/>
    <property type="match status" value="1"/>
</dbReference>
<dbReference type="Pfam" id="PF03450">
    <property type="entry name" value="CO_deh_flav_C"/>
    <property type="match status" value="1"/>
</dbReference>
<dbReference type="SMART" id="SM01092">
    <property type="entry name" value="CO_deh_flav_C"/>
    <property type="match status" value="1"/>
</dbReference>
<reference evidence="17 18" key="1">
    <citation type="submission" date="2021-05" db="EMBL/GenBank/DDBJ databases">
        <title>Genome Assembly of Synthetic Allotetraploid Brassica napus Reveals Homoeologous Exchanges between Subgenomes.</title>
        <authorList>
            <person name="Davis J.T."/>
        </authorList>
    </citation>
    <scope>NUCLEOTIDE SEQUENCE [LARGE SCALE GENOMIC DNA]</scope>
    <source>
        <strain evidence="18">cv. Da-Ae</strain>
        <tissue evidence="17">Seedling</tissue>
    </source>
</reference>
<dbReference type="Pfam" id="PF00941">
    <property type="entry name" value="FAD_binding_5"/>
    <property type="match status" value="1"/>
</dbReference>
<dbReference type="SMART" id="SM00109">
    <property type="entry name" value="C1"/>
    <property type="match status" value="18"/>
</dbReference>
<dbReference type="InterPro" id="IPR000674">
    <property type="entry name" value="Ald_Oxase/Xan_DH_a/b"/>
</dbReference>
<keyword evidence="14" id="KW-0520">NAD</keyword>
<evidence type="ECO:0000256" key="12">
    <source>
        <dbReference type="ARBA" id="ARBA00023004"/>
    </source>
</evidence>
<evidence type="ECO:0000256" key="2">
    <source>
        <dbReference type="ARBA" id="ARBA00001974"/>
    </source>
</evidence>
<dbReference type="SUPFAM" id="SSF57889">
    <property type="entry name" value="Cysteine-rich domain"/>
    <property type="match status" value="26"/>
</dbReference>
<evidence type="ECO:0000256" key="11">
    <source>
        <dbReference type="ARBA" id="ARBA00022833"/>
    </source>
</evidence>
<keyword evidence="18" id="KW-1185">Reference proteome</keyword>
<keyword evidence="13" id="KW-0411">Iron-sulfur</keyword>
<keyword evidence="10" id="KW-0274">FAD</keyword>
<evidence type="ECO:0000256" key="14">
    <source>
        <dbReference type="ARBA" id="ARBA00023027"/>
    </source>
</evidence>
<evidence type="ECO:0000256" key="6">
    <source>
        <dbReference type="ARBA" id="ARBA00022714"/>
    </source>
</evidence>
<dbReference type="InterPro" id="IPR008274">
    <property type="entry name" value="AldOxase/xan_DH_MoCoBD1"/>
</dbReference>
<keyword evidence="6" id="KW-0001">2Fe-2S</keyword>
<accession>A0ABQ8BTN3</accession>
<dbReference type="InterPro" id="IPR036856">
    <property type="entry name" value="Ald_Oxase/Xan_DH_a/b_sf"/>
</dbReference>
<dbReference type="Pfam" id="PF20256">
    <property type="entry name" value="MoCoBD_2"/>
    <property type="match status" value="1"/>
</dbReference>
<comment type="cofactor">
    <cofactor evidence="15">
        <name>[2Fe-2S] cluster</name>
        <dbReference type="ChEBI" id="CHEBI:190135"/>
    </cofactor>
</comment>
<dbReference type="InterPro" id="IPR036010">
    <property type="entry name" value="2Fe-2S_ferredoxin-like_sf"/>
</dbReference>
<dbReference type="SMART" id="SM00249">
    <property type="entry name" value="PHD"/>
    <property type="match status" value="13"/>
</dbReference>
<proteinExistence type="inferred from homology"/>
<keyword evidence="4" id="KW-0500">Molybdenum</keyword>
<keyword evidence="7" id="KW-0479">Metal-binding</keyword>
<dbReference type="SUPFAM" id="SSF47741">
    <property type="entry name" value="CO dehydrogenase ISP C-domain like"/>
    <property type="match status" value="1"/>
</dbReference>
<comment type="similarity">
    <text evidence="3">Belongs to the xanthine dehydrogenase family.</text>
</comment>
<evidence type="ECO:0000313" key="17">
    <source>
        <dbReference type="EMBL" id="KAH0908118.1"/>
    </source>
</evidence>
<evidence type="ECO:0000256" key="8">
    <source>
        <dbReference type="ARBA" id="ARBA00022737"/>
    </source>
</evidence>
<sequence>MIIMGSLKKEGEMEQIGDEFTEAILYVNGVRRVLPDGLAHMTLLEYLRGLGLTGTKLGCGEGGCGACTVMESLASSHGSQCGFCTPGFVMSMYALLRSNKTPPSEEEIEESLAGNLCRCTGYRPIVDAFRVFAKTNDALYSGLSSLSLQDGSSICPSTGKPCSCGDGRFQPISYSDTDGAKYTEKELIFPPELLLRKLAPLKLRGDGGMIWYRPVRLQYLLHLKAKHPEAKLLVGNTEVGIEMRLKRLQYQVLICVGQVPELNTVNVNDNGVEIGSALRLSELLKLFRKVVKERPAHETSACKAFIEQLKWFAGTQIRNVASVGGNICTASPISDLNPLWMASRAEFKIINCYGDVRSVRARDFFSGYRKVDMESNEILLSVLIPWTRPLEYVKEFKQAHRREDDIAIVNGGMRVFLEERGGELFVSEAIVAFGGVAPVTLRARKTEEFLIGKSWSKGLLQDALKVIQSDVLIDEDAPGGMVEFRKSLVLSFFFKFFLWVTHHLRDVKQALETFPPSYTSAVQSFARPCRAGRQDYETVTGEAEYTDDTPVPPNTLHAALVLSKMPHARIISIDDSESKSSPGFAGLFLAKDVPADNKIGPVVADEELFATDVVTCVGQVIGVVVADTHENAKAAAGKVEVEYEELPAILSIKEAIATKSFHPNTEKMLKKGDVEICFQSGQCDRIIEGEVQMGSQEHFYMEPHGSLVWTSDGGNEVHMISSTQDPHRHQLYVSHVLGLPMSKVVCKTKRIGGGFGGKETRSAFIAAAASVPSYLLNRPVKLILDRDVDMMISGHRHSFVGKYKVGFTNEGKVLAYDLEIYNNGGNSLDLSQAVLEIAMFNSDNVYEIPHVRIRGNVCFTNYPSNTAFRGFGGPQGMLITENWIQRIAAELDRSPEEIKAGALVHVYTDGTVLVTHGGVEMGQGLHTKVAQVAASAFNIPLSSVFVSETSTDKVPNASPTAASLSSDMYGAAVLDACEQIKARMDPVASKLSFNSFAELASACYFQRIDLSAHGFYIVPDVGFDWISGKGDPFRYYTYGAAFAEVEIDTLTGDFHTRTVDIKLDLGYSLNPAIDIGQIEGAFVQGLGWVALEEVKWGDAAHKWIKPGNLVTCGPGNYKIPSINDIPFNFNVSLLKGNPNSKGIHSSKAVGEPPFFLASSVLFAIKDAVKAARAEVGLGSEWFPLDTPATPERIRMACFDEFTCPFVSSDFCPELTHGHQLTLLPRLFSFSCNACGLKGDRSPYMCVQCDFMIHQDCLGLPRVININRHNHRVSRTSILGVVNSVCGVCRKKVDWTCGGFSCQRCPGYVVHSKCATREDVWNGKELEGVPEEDEDVEPYVVVDENTIQHFSHKEHYLRLHRNGVLYEDNKWCSACTHPIGLQSFYDCMDCDFSLHHKCAECPKKKWHVLHNEQLTLVTNKELRVFSCDACNRTSNGFMYKDGDKKLDVLCGSISEPFVHPSHPEHPLYYIPTGELCDGCSNIERRMLRCVEGDCEYVLGFKCATLPQVVKHRIDDHPLSLCYGEKKASGKYWCDICEERTYPNNWFYTCKDQRASLHTECVLGDFEGLMPRSVAKLWGESYEVELNNSVTRPFCSRCKSRCMYPIKLNWTWDIGQVLTLLFETKTKSLEILTKECCLYIEGAFVQGLGWVAIEEVKWGDAALKWIKPGFPSTYRFLFSSQETDPRYLGQKQLVSLHAIKAARAEVGLGRKWFNLDTPATPERILGWLVSMSLLLLLPQTNRWRDETQRRKIAKAFPIFPISVRRWRRIWLVRLNLERMNGFNPNKGWVFVEGEPSSSPLFVYDHQMESEGGVLLPLFHEHPMMPWNDLRRGDCCGRYESQSDGYYCKLCVFFVHKKCGNNELSQFIDHPSHPNHTLQLRLDKGGNICDLCGWKIAKLCYRCQMCDCDLDLHCANLPRGLCMAPSNRSSDRGPPPDYSDGKCRLCGTEIDKELFYHCSSCNFTLDMPCVLNPPQKTLVDPKVHDHQLTLLPRLDSFTCNACGLKGDRSPYACFDCGFMIHQDCLALPRVININRHDHRVSRTSVLGDAAMNSVCGVCRKKVDWTCGGFYCKRCPGYVFHSKCATRNDVWNGKELEGVPEEEEGTEPYVVIDENTIQHFSHKEHYLRRIHGNGVLYENNKRCSACIHPIGLQSFYGCMDCHFSLHQKCAECPKKKRHVLHNERLTLVTNKELEVFSCDACYRRSNGFMYKDGGKEFDVLCGSISEPFVHPSHPQHPLYYIPTEEVEICNGCNSKEDYVLRCIEDDCRFVLCFKCATLPQVVKHRVDDHPLSLCYGEEEEASGKYWCDICERETNPKEWFYTCKDQRASLHTECVLGDSAGLMPRSIAEIWCKSFEVELNNSVTRPFCKGPCKDRCKYPIYFKLLGRTSETYLCSSDGYYCKTCDFFLHKECGDELSEFIDHPSHPNHTLQLRHDKGGNICGLCGRGIVNLCYRCEMCDFDVDLDCAKYPPPDVIDNFETHRHKLPLFKEHCNFKCTAKCGKGDYDEFPYICDECDVAFHVYCVWHPEASELNYSPEVNHSYHSLHPLKLLTGEPPEYSDGKCRLCGTEIESKMEFEGGVLLPLFHEHPMTPWNDHHMRKGDCCDCFEPQSDGYYCKLCDFFVHKKCGDELSEFIIDHPSHPDHTLRLQEKREDHVCYICDSKIQNLSYRCEMCDFHMDLHCAKYPPPDVIENFEMHPHKLTFVKELSAFHCSAKCGKTSAYAAGFSCGFYYQCNECDAVAFHVECVWHPAALEHSTEVNHPYHSLHPLKLFKGPPPDYSDGKCRLCGRKVDKELFYHCSSCNFTLDWRCVVNPPPQSLLNLKAHDHQLKLLPRLLSFTCNACGLKGDRSPYMCVQCDFMIHQGCLGLPRVININRHDHRVSRTLLLGDGAMNSVCEVCHKKVDWTCGGFSCQTCPNYVVHSKCATRYDVWNMKELEGVPEEEEDIEPYVVIDDNTIQHFSHKEHYLIFNENGVLYEDKKRCSACTHPIGLQSFYVCMDCDFSLHQCCAKCPKKKRHVLHNERLTLVTNKELEVFDCVACNRTSNGFMYKDRYTKLDVLCETGICNGCNNKEYRLLKCIEDDCGFVICFKCATLPQVVKHRVDDHPLSLCYVEEEEASGKYWCDICERETDPKKWFYTCKDHLASPPPDYSDGKCRLCGTEIGEYFYHCSSCNFTVDFHCVLNPPQKSLVDPKVHDHQLTLLPRLDSFTCNACGLKGDRSPYACFDCGFMIHQDCLGLPRVININRHDHRVSRTSVLGDAAMNSVCGVCRKKVDWTCGGFLCKRCPGYVVHSKCATRKDVWNGEELEGVPEEEEDTEPYVVIDENTIHHFSHEEHHLRRIHGNGIMYEENKRCSACTHPIGLQSFYDCMDCDFSLHQNCAECPKRRRHVLHNERLTLVTNKDLEVFSCDACYQRSNGFMYKDEDKEFDVLCGSISEPFFHPSHPQHPLYYIPTEEVEICNGCNLKESHVLRCIEGDCGFALGFKCATLPQVVKNRVDDHPLSLCYGEEEEASGKYWCDICEKETDSKEWFYTCKDQRASLHTRCVLGDSTGLMPRSLAKIWGKSCEEMNFQVEGSITHYSQCIQHCTLHQLWKELKVSCNFLKARREVDDFNSHNRWKKRGVAMVPTKFGVSFTKKFMNQAGALVHVYTDGTVLVTHGGVEMGQGLHTKVAQVAASAFNIPLSSVFVSETSTDKVPNASPTAASMSSDMYGAAVLDACEQIKARMEPVGSKLSFNSFAEQMESEGVWLPFHEHPMMPWNDLRRGDCCGRYESQSDGYYCKICDFFVHKKCGNNELSEFIDHPSHPNHTLQLRHDTGGNICDLCSREIVNLCYRCEMCDFDVDLDCAKYPPPNVIDNFEMHPHKLILLKEQTEFHCSAKCGKAGGGLPYKCDECDVAFHVDCVWHPVTDHPTEVNHSYHSLHPLKLLTGEPPYYSDGKCRLCGREVDKELFYHCSSCNFTLDMPCVLNPPQKSLVDPKVHDHQLTLLPRLDSFTCNACGLKGDRSPYTCFDCGFMIHQDCLGLPRVININRHDHRVYRTSVLGVVDSVCRVCRKKVDWTYGGFSCKRCPGYVVHSKCATRGDVWNGKELEGVPEEEEDIEPYVVIDDNTIHHFSHKEHYLRRIHGNGVLYEDNKWCSACTHPIGFQSFYDCMDCDFSLHHKCAECPKKKWHVLHNERLTLVTNKELEVFNCYACHQESNGFMYKHGNRKLDVLCGSISEPFVHPGHPHHPLYHIPVEGETICNGCKGYIYRTDISCIEGDCGFLLCFQCATLPQVVKHRVHDHPLSLCYGEEDVSGKYWCDICEKETDPNNWFYTCKDQQAILHTKCVLGDSGRLMPGSVAKVWSNCYKVVLNNSVTRPFCRQCKSHCKYPIYLKLLGTSEKYICCSFLCAYKVDWTCGGFSCKRCPGYVVHSKCATRDDVWNGEELEEVHEEEEDTEPYVVIDDNTIQHFSHKEHYLRRIHGNGVLYEEKKRCSACTHPIGLHSFYGCIDCDFYLHQKCAECPKTKRHVLHNDRLTLVTNEELADFLCKGCDLKYNGFMYKHGDIELDVLCGSISEPFVHPSHPHHPLYYMPTEDREICNGCNRKELRVLRCIEIDCVFVLDFKCATLPQVVKHRVDDHPLSLCYGEEEEASGKYWCDICERETNPKEWFYTCKDQRASLHTKCVLGDLARFMPRSVVKFQNRSFEVVLNKSVTRPFCSKCKSRCIYPIILKLLGISETSFCSFECAVLFYWFGEK</sequence>
<name>A0ABQ8BTN3_BRANA</name>
<dbReference type="Gene3D" id="3.30.390.50">
    <property type="entry name" value="CO dehydrogenase flavoprotein, C-terminal domain"/>
    <property type="match status" value="1"/>
</dbReference>
<dbReference type="PROSITE" id="PS00479">
    <property type="entry name" value="ZF_DAG_PE_1"/>
    <property type="match status" value="1"/>
</dbReference>
<dbReference type="PROSITE" id="PS51387">
    <property type="entry name" value="FAD_PCMH"/>
    <property type="match status" value="1"/>
</dbReference>
<evidence type="ECO:0000256" key="15">
    <source>
        <dbReference type="ARBA" id="ARBA00034078"/>
    </source>
</evidence>
<dbReference type="Pfam" id="PF03107">
    <property type="entry name" value="C1_2"/>
    <property type="match status" value="30"/>
</dbReference>
<dbReference type="InterPro" id="IPR002219">
    <property type="entry name" value="PKC_DAG/PE"/>
</dbReference>
<dbReference type="InterPro" id="IPR013087">
    <property type="entry name" value="Znf_C2H2_type"/>
</dbReference>
<dbReference type="Gene3D" id="1.10.150.120">
    <property type="entry name" value="[2Fe-2S]-binding domain"/>
    <property type="match status" value="1"/>
</dbReference>
<comment type="cofactor">
    <cofactor evidence="1">
        <name>Mo-molybdopterin</name>
        <dbReference type="ChEBI" id="CHEBI:71302"/>
    </cofactor>
</comment>
<dbReference type="InterPro" id="IPR002346">
    <property type="entry name" value="Mopterin_DH_FAD-bd"/>
</dbReference>
<keyword evidence="11" id="KW-0862">Zinc</keyword>
<dbReference type="InterPro" id="IPR053192">
    <property type="entry name" value="Vacuole_Formation_Reg"/>
</dbReference>
<protein>
    <recommendedName>
        <fullName evidence="16">FAD-binding PCMH-type domain-containing protein</fullName>
    </recommendedName>
</protein>
<dbReference type="Gene3D" id="3.90.1170.50">
    <property type="entry name" value="Aldehyde oxidase/xanthine dehydrogenase, a/b hammerhead"/>
    <property type="match status" value="1"/>
</dbReference>
<dbReference type="InterPro" id="IPR004146">
    <property type="entry name" value="DC1"/>
</dbReference>
<dbReference type="SUPFAM" id="SSF55447">
    <property type="entry name" value="CO dehydrogenase flavoprotein C-terminal domain-like"/>
    <property type="match status" value="1"/>
</dbReference>
<dbReference type="InterPro" id="IPR036884">
    <property type="entry name" value="2Fe-2S-bd_dom_sf"/>
</dbReference>
<dbReference type="Gene3D" id="3.30.365.10">
    <property type="entry name" value="Aldehyde oxidase/xanthine dehydrogenase, molybdopterin binding domain"/>
    <property type="match status" value="5"/>
</dbReference>
<dbReference type="SUPFAM" id="SSF56003">
    <property type="entry name" value="Molybdenum cofactor-binding domain"/>
    <property type="match status" value="2"/>
</dbReference>
<evidence type="ECO:0000256" key="4">
    <source>
        <dbReference type="ARBA" id="ARBA00022505"/>
    </source>
</evidence>
<comment type="cofactor">
    <cofactor evidence="2">
        <name>FAD</name>
        <dbReference type="ChEBI" id="CHEBI:57692"/>
    </cofactor>
</comment>
<dbReference type="PANTHER" id="PTHR32410:SF154">
    <property type="entry name" value="CHP-RICH ZINC FINGER PROTEIN-LIKE-RELATED"/>
    <property type="match status" value="1"/>
</dbReference>
<organism evidence="17 18">
    <name type="scientific">Brassica napus</name>
    <name type="common">Rape</name>
    <dbReference type="NCBI Taxonomy" id="3708"/>
    <lineage>
        <taxon>Eukaryota</taxon>
        <taxon>Viridiplantae</taxon>
        <taxon>Streptophyta</taxon>
        <taxon>Embryophyta</taxon>
        <taxon>Tracheophyta</taxon>
        <taxon>Spermatophyta</taxon>
        <taxon>Magnoliopsida</taxon>
        <taxon>eudicotyledons</taxon>
        <taxon>Gunneridae</taxon>
        <taxon>Pentapetalae</taxon>
        <taxon>rosids</taxon>
        <taxon>malvids</taxon>
        <taxon>Brassicales</taxon>
        <taxon>Brassicaceae</taxon>
        <taxon>Brassiceae</taxon>
        <taxon>Brassica</taxon>
    </lineage>
</organism>
<dbReference type="InterPro" id="IPR002888">
    <property type="entry name" value="2Fe-2S-bd"/>
</dbReference>
<dbReference type="PANTHER" id="PTHR32410">
    <property type="entry name" value="CYSTEINE/HISTIDINE-RICH C1 DOMAIN FAMILY PROTEIN"/>
    <property type="match status" value="1"/>
</dbReference>
<dbReference type="InterPro" id="IPR054483">
    <property type="entry name" value="DC1-like_CT"/>
</dbReference>
<feature type="domain" description="FAD-binding PCMH-type" evidence="16">
    <location>
        <begin position="204"/>
        <end position="389"/>
    </location>
</feature>
<evidence type="ECO:0000256" key="10">
    <source>
        <dbReference type="ARBA" id="ARBA00022827"/>
    </source>
</evidence>
<dbReference type="InterPro" id="IPR036318">
    <property type="entry name" value="FAD-bd_PCMH-like_sf"/>
</dbReference>
<dbReference type="SUPFAM" id="SSF54292">
    <property type="entry name" value="2Fe-2S ferredoxin-like"/>
    <property type="match status" value="1"/>
</dbReference>
<dbReference type="Proteomes" id="UP000824890">
    <property type="component" value="Unassembled WGS sequence"/>
</dbReference>
<keyword evidence="9" id="KW-0863">Zinc-finger</keyword>
<dbReference type="InterPro" id="IPR001965">
    <property type="entry name" value="Znf_PHD"/>
</dbReference>
<dbReference type="Pfam" id="PF02738">
    <property type="entry name" value="MoCoBD_1"/>
    <property type="match status" value="1"/>
</dbReference>
<keyword evidence="12" id="KW-0408">Iron</keyword>
<dbReference type="Pfam" id="PF22926">
    <property type="entry name" value="C1-like_CT"/>
    <property type="match status" value="4"/>
</dbReference>
<dbReference type="InterPro" id="IPR016166">
    <property type="entry name" value="FAD-bd_PCMH"/>
</dbReference>
<dbReference type="SUPFAM" id="SSF54665">
    <property type="entry name" value="CO dehydrogenase molybdoprotein N-domain-like"/>
    <property type="match status" value="1"/>
</dbReference>
<evidence type="ECO:0000256" key="5">
    <source>
        <dbReference type="ARBA" id="ARBA00022630"/>
    </source>
</evidence>
<dbReference type="Gene3D" id="3.30.465.10">
    <property type="match status" value="1"/>
</dbReference>
<dbReference type="Gene3D" id="3.30.43.10">
    <property type="entry name" value="Uridine Diphospho-n-acetylenolpyruvylglucosamine Reductase, domain 2"/>
    <property type="match status" value="1"/>
</dbReference>
<dbReference type="InterPro" id="IPR016169">
    <property type="entry name" value="FAD-bd_PCMH_sub2"/>
</dbReference>
<dbReference type="InterPro" id="IPR037165">
    <property type="entry name" value="AldOxase/xan_DH_Mopterin-bd_sf"/>
</dbReference>
<dbReference type="Pfam" id="PF01799">
    <property type="entry name" value="Fer2_2"/>
    <property type="match status" value="1"/>
</dbReference>
<evidence type="ECO:0000256" key="9">
    <source>
        <dbReference type="ARBA" id="ARBA00022771"/>
    </source>
</evidence>
<keyword evidence="5" id="KW-0285">Flavoprotein</keyword>
<evidence type="ECO:0000256" key="3">
    <source>
        <dbReference type="ARBA" id="ARBA00006849"/>
    </source>
</evidence>
<dbReference type="InterPro" id="IPR005107">
    <property type="entry name" value="CO_DH_flav_C"/>
</dbReference>
<comment type="caution">
    <text evidence="17">The sequence shown here is derived from an EMBL/GenBank/DDBJ whole genome shotgun (WGS) entry which is preliminary data.</text>
</comment>
<dbReference type="SUPFAM" id="SSF56176">
    <property type="entry name" value="FAD-binding/transporter-associated domain-like"/>
    <property type="match status" value="1"/>
</dbReference>
<gene>
    <name evidence="17" type="ORF">HID58_031439</name>
</gene>
<evidence type="ECO:0000256" key="7">
    <source>
        <dbReference type="ARBA" id="ARBA00022723"/>
    </source>
</evidence>
<evidence type="ECO:0000313" key="18">
    <source>
        <dbReference type="Proteomes" id="UP000824890"/>
    </source>
</evidence>
<dbReference type="InterPro" id="IPR016167">
    <property type="entry name" value="FAD-bd_PCMH_sub1"/>
</dbReference>
<keyword evidence="8" id="KW-0677">Repeat</keyword>
<dbReference type="InterPro" id="IPR046349">
    <property type="entry name" value="C1-like_sf"/>
</dbReference>
<dbReference type="SMART" id="SM01008">
    <property type="entry name" value="Ald_Xan_dh_C"/>
    <property type="match status" value="1"/>
</dbReference>
<dbReference type="SMART" id="SM00355">
    <property type="entry name" value="ZnF_C2H2"/>
    <property type="match status" value="6"/>
</dbReference>
<dbReference type="EMBL" id="JAGKQM010000009">
    <property type="protein sequence ID" value="KAH0908118.1"/>
    <property type="molecule type" value="Genomic_DNA"/>
</dbReference>
<evidence type="ECO:0000259" key="16">
    <source>
        <dbReference type="PROSITE" id="PS51387"/>
    </source>
</evidence>
<dbReference type="PROSITE" id="PS00197">
    <property type="entry name" value="2FE2S_FER_1"/>
    <property type="match status" value="1"/>
</dbReference>
<evidence type="ECO:0000256" key="13">
    <source>
        <dbReference type="ARBA" id="ARBA00023014"/>
    </source>
</evidence>
<evidence type="ECO:0000256" key="1">
    <source>
        <dbReference type="ARBA" id="ARBA00001924"/>
    </source>
</evidence>
<dbReference type="InterPro" id="IPR006058">
    <property type="entry name" value="2Fe2S_fd_BS"/>
</dbReference>